<evidence type="ECO:0000259" key="3">
    <source>
        <dbReference type="PROSITE" id="PS50075"/>
    </source>
</evidence>
<dbReference type="Gene3D" id="1.10.1200.10">
    <property type="entry name" value="ACP-like"/>
    <property type="match status" value="1"/>
</dbReference>
<gene>
    <name evidence="4" type="ORF">LTR84_012358</name>
</gene>
<dbReference type="InterPro" id="IPR036736">
    <property type="entry name" value="ACP-like_sf"/>
</dbReference>
<dbReference type="PROSITE" id="PS50075">
    <property type="entry name" value="CARRIER"/>
    <property type="match status" value="1"/>
</dbReference>
<evidence type="ECO:0000256" key="2">
    <source>
        <dbReference type="ARBA" id="ARBA00022553"/>
    </source>
</evidence>
<dbReference type="InterPro" id="IPR036291">
    <property type="entry name" value="NAD(P)-bd_dom_sf"/>
</dbReference>
<dbReference type="Pfam" id="PF00550">
    <property type="entry name" value="PP-binding"/>
    <property type="match status" value="1"/>
</dbReference>
<dbReference type="SUPFAM" id="SSF56801">
    <property type="entry name" value="Acetyl-CoA synthetase-like"/>
    <property type="match status" value="1"/>
</dbReference>
<keyword evidence="5" id="KW-1185">Reference proteome</keyword>
<dbReference type="SMART" id="SM00823">
    <property type="entry name" value="PKS_PP"/>
    <property type="match status" value="1"/>
</dbReference>
<dbReference type="InterPro" id="IPR000873">
    <property type="entry name" value="AMP-dep_synth/lig_dom"/>
</dbReference>
<evidence type="ECO:0000313" key="4">
    <source>
        <dbReference type="EMBL" id="KAK5056826.1"/>
    </source>
</evidence>
<dbReference type="InterPro" id="IPR013120">
    <property type="entry name" value="FAR_NAD-bd"/>
</dbReference>
<evidence type="ECO:0000256" key="1">
    <source>
        <dbReference type="ARBA" id="ARBA00022450"/>
    </source>
</evidence>
<dbReference type="GO" id="GO:0031177">
    <property type="term" value="F:phosphopantetheine binding"/>
    <property type="evidence" value="ECO:0007669"/>
    <property type="project" value="InterPro"/>
</dbReference>
<dbReference type="RefSeq" id="XP_064708542.1">
    <property type="nucleotide sequence ID" value="XM_064855882.1"/>
</dbReference>
<dbReference type="AlphaFoldDB" id="A0AAV9NKE6"/>
<keyword evidence="1" id="KW-0596">Phosphopantetheine</keyword>
<dbReference type="SUPFAM" id="SSF51735">
    <property type="entry name" value="NAD(P)-binding Rossmann-fold domains"/>
    <property type="match status" value="1"/>
</dbReference>
<dbReference type="InterPro" id="IPR009081">
    <property type="entry name" value="PP-bd_ACP"/>
</dbReference>
<name>A0AAV9NKE6_9EURO</name>
<dbReference type="Pfam" id="PF23562">
    <property type="entry name" value="AMP-binding_C_3"/>
    <property type="match status" value="1"/>
</dbReference>
<dbReference type="SUPFAM" id="SSF47336">
    <property type="entry name" value="ACP-like"/>
    <property type="match status" value="1"/>
</dbReference>
<dbReference type="PROSITE" id="PS00012">
    <property type="entry name" value="PHOSPHOPANTETHEINE"/>
    <property type="match status" value="1"/>
</dbReference>
<dbReference type="InterPro" id="IPR051414">
    <property type="entry name" value="Adenylate-forming_Reductase"/>
</dbReference>
<feature type="domain" description="Carrier" evidence="3">
    <location>
        <begin position="563"/>
        <end position="643"/>
    </location>
</feature>
<dbReference type="InterPro" id="IPR020806">
    <property type="entry name" value="PKS_PP-bd"/>
</dbReference>
<dbReference type="PANTHER" id="PTHR43439">
    <property type="entry name" value="PHENYLACETATE-COENZYME A LIGASE"/>
    <property type="match status" value="1"/>
</dbReference>
<organism evidence="4 5">
    <name type="scientific">Exophiala bonariae</name>
    <dbReference type="NCBI Taxonomy" id="1690606"/>
    <lineage>
        <taxon>Eukaryota</taxon>
        <taxon>Fungi</taxon>
        <taxon>Dikarya</taxon>
        <taxon>Ascomycota</taxon>
        <taxon>Pezizomycotina</taxon>
        <taxon>Eurotiomycetes</taxon>
        <taxon>Chaetothyriomycetidae</taxon>
        <taxon>Chaetothyriales</taxon>
        <taxon>Herpotrichiellaceae</taxon>
        <taxon>Exophiala</taxon>
    </lineage>
</organism>
<comment type="caution">
    <text evidence="4">The sequence shown here is derived from an EMBL/GenBank/DDBJ whole genome shotgun (WGS) entry which is preliminary data.</text>
</comment>
<protein>
    <recommendedName>
        <fullName evidence="3">Carrier domain-containing protein</fullName>
    </recommendedName>
</protein>
<dbReference type="Gene3D" id="3.40.50.12780">
    <property type="entry name" value="N-terminal domain of ligase-like"/>
    <property type="match status" value="1"/>
</dbReference>
<accession>A0AAV9NKE6</accession>
<dbReference type="Pfam" id="PF07993">
    <property type="entry name" value="NAD_binding_4"/>
    <property type="match status" value="1"/>
</dbReference>
<proteinExistence type="predicted"/>
<sequence>MEPTYFTCTLGQAKLLGQRSPFRTVNELINIKAANEGDTPAVGFYKPCSESTEEWRAHILTFRDVARGCEATATSLVQKLHSTAKCTVALLCPSSPEFLFTWLALMKLGHSVLLIAPQCSPSAISHLCQTCDVQDLIYDDQYKDLAQSTLSESTAKGAAFNIILHPFSGQDVSEAIGRPLANGSLPSVQAKATEIAYLHHTSGTSSGVPKPIAQSHHAAVGALPTLDGRHAATFTTTPLYHGGIADLFRAWTSNALIWLFPGKQLPITANNVGKCLEIAKQRAEKRLCPPVQYFSSVPYILQMMAGNEEGLKLLQGMEIVGVGGAALPSDVGNMLVERGVHLISRFGSAECGFLMSSHRDYGKDKAWDYLRSSSAGDFLQFEEREDNLLELVIQQGWPHMAKHNRKNGSFATADLFMPHPSIVGAWRYHSRSDSQLTLVTGKKFDPAPLEDAIKASSTVIEDVLIFGNGKPYAGALLFRTKQASSLSEDEFVDSIVPVIEKLNKESQSHAKISRAMLIPMKYEEKPLQKSSKGTTIRTQAEKKYSEQINAAYNGEPSACNSDIADAEIPQAIREIVLSVVGSGDTTHLSYDTDLFSYGADSVACMQIRQRLSRLIPGAAALPVSVVEDCGTIDRLSTFIIRLRSGAELEEQDDQIKLMSDLVDKYRVEDPEPCSAPSSPSVTQRPPGLRVLLTGPTGSLGSHLLHQLLNDARVGHIYLLVRGASTDASLGRVTKALTSRGLDIPSNLSCKTTILPCKLSEPNLGLSCSDYETLSNEVDIIFHLAWSVNFLISLRTIANTQLSGLRNLLNLALARPPHSDSRRAPARFVFCSSVAAVSNFTSPSADHTSSTTVPEQFVAAPNISGPTGYARSKWVGEAICSAAHEITRLKGHISIARVGQLSGATDTGAWSSSEAYPLLLSSAKDTGVLPDLKDEVLNWLPVDVAARAFLELAFVDSHFQTPPPTDQINGPTIPVHHVLNPNMAVRWSDLLSWLSRHSQSRFTVVSAAEWLEKLTALQADEATKHHPALRLLEFWRNAYGAASSGKNDAVGAVDVAGGAVDGAGAAGDKAVENEERKHEDALQYNMTETFRAMPVLRDVEDCMDEAYVLKLWEWVQREL</sequence>
<dbReference type="Pfam" id="PF00501">
    <property type="entry name" value="AMP-binding"/>
    <property type="match status" value="1"/>
</dbReference>
<dbReference type="GeneID" id="89980505"/>
<evidence type="ECO:0000313" key="5">
    <source>
        <dbReference type="Proteomes" id="UP001358417"/>
    </source>
</evidence>
<reference evidence="4 5" key="1">
    <citation type="submission" date="2023-08" db="EMBL/GenBank/DDBJ databases">
        <title>Black Yeasts Isolated from many extreme environments.</title>
        <authorList>
            <person name="Coleine C."/>
            <person name="Stajich J.E."/>
            <person name="Selbmann L."/>
        </authorList>
    </citation>
    <scope>NUCLEOTIDE SEQUENCE [LARGE SCALE GENOMIC DNA]</scope>
    <source>
        <strain evidence="4 5">CCFEE 5792</strain>
    </source>
</reference>
<dbReference type="Gene3D" id="3.40.50.720">
    <property type="entry name" value="NAD(P)-binding Rossmann-like Domain"/>
    <property type="match status" value="1"/>
</dbReference>
<dbReference type="PANTHER" id="PTHR43439:SF2">
    <property type="entry name" value="ENZYME, PUTATIVE (JCVI)-RELATED"/>
    <property type="match status" value="1"/>
</dbReference>
<keyword evidence="2" id="KW-0597">Phosphoprotein</keyword>
<dbReference type="EMBL" id="JAVRRD010000007">
    <property type="protein sequence ID" value="KAK5056826.1"/>
    <property type="molecule type" value="Genomic_DNA"/>
</dbReference>
<dbReference type="InterPro" id="IPR006162">
    <property type="entry name" value="Ppantetheine_attach_site"/>
</dbReference>
<dbReference type="Proteomes" id="UP001358417">
    <property type="component" value="Unassembled WGS sequence"/>
</dbReference>
<dbReference type="InterPro" id="IPR042099">
    <property type="entry name" value="ANL_N_sf"/>
</dbReference>